<dbReference type="EMBL" id="JABAYA010000019">
    <property type="protein sequence ID" value="KAF7730070.1"/>
    <property type="molecule type" value="Genomic_DNA"/>
</dbReference>
<feature type="chain" id="PRO_5034948692" evidence="1">
    <location>
        <begin position="19"/>
        <end position="203"/>
    </location>
</feature>
<keyword evidence="1" id="KW-0732">Signal</keyword>
<accession>A0A8H7BQT5</accession>
<name>A0A8H7BQT5_9FUNG</name>
<evidence type="ECO:0000313" key="2">
    <source>
        <dbReference type="EMBL" id="KAF7730070.1"/>
    </source>
</evidence>
<evidence type="ECO:0000256" key="1">
    <source>
        <dbReference type="SAM" id="SignalP"/>
    </source>
</evidence>
<feature type="signal peptide" evidence="1">
    <location>
        <begin position="1"/>
        <end position="18"/>
    </location>
</feature>
<comment type="caution">
    <text evidence="2">The sequence shown here is derived from an EMBL/GenBank/DDBJ whole genome shotgun (WGS) entry which is preliminary data.</text>
</comment>
<proteinExistence type="predicted"/>
<dbReference type="AlphaFoldDB" id="A0A8H7BQT5"/>
<reference evidence="2" key="1">
    <citation type="submission" date="2020-01" db="EMBL/GenBank/DDBJ databases">
        <title>Genome Sequencing of Three Apophysomyces-Like Fungal Strains Confirms a Novel Fungal Genus in the Mucoromycota with divergent Burkholderia-like Endosymbiotic Bacteria.</title>
        <authorList>
            <person name="Stajich J.E."/>
            <person name="Macias A.M."/>
            <person name="Carter-House D."/>
            <person name="Lovett B."/>
            <person name="Kasson L.R."/>
            <person name="Berry K."/>
            <person name="Grigoriev I."/>
            <person name="Chang Y."/>
            <person name="Spatafora J."/>
            <person name="Kasson M.T."/>
        </authorList>
    </citation>
    <scope>NUCLEOTIDE SEQUENCE</scope>
    <source>
        <strain evidence="2">NRRL A-21654</strain>
    </source>
</reference>
<sequence length="203" mass="22359">MKLISYFLLIASVFYVTALSTAASDNDLHHVLVQVQDISAHIVYQNMTREHAIENTELAYAAFLKHNNTVDKEHDVPVSRASSIGMRTVVSGTWAGGKAWPVVRAYLIPQISGWFRNNWGNVHKLAGNFWAYTYQAGVPQTNDELEVMVLIKNGVAVSNDVVAQYVQQCASALGGYYSEVTGFLTEGGKHIGTIMVKEVVDIP</sequence>
<dbReference type="Proteomes" id="UP000605846">
    <property type="component" value="Unassembled WGS sequence"/>
</dbReference>
<evidence type="ECO:0000313" key="3">
    <source>
        <dbReference type="Proteomes" id="UP000605846"/>
    </source>
</evidence>
<organism evidence="2 3">
    <name type="scientific">Apophysomyces ossiformis</name>
    <dbReference type="NCBI Taxonomy" id="679940"/>
    <lineage>
        <taxon>Eukaryota</taxon>
        <taxon>Fungi</taxon>
        <taxon>Fungi incertae sedis</taxon>
        <taxon>Mucoromycota</taxon>
        <taxon>Mucoromycotina</taxon>
        <taxon>Mucoromycetes</taxon>
        <taxon>Mucorales</taxon>
        <taxon>Mucorineae</taxon>
        <taxon>Mucoraceae</taxon>
        <taxon>Apophysomyces</taxon>
    </lineage>
</organism>
<protein>
    <submittedName>
        <fullName evidence="2">Uncharacterized protein</fullName>
    </submittedName>
</protein>
<keyword evidence="3" id="KW-1185">Reference proteome</keyword>
<gene>
    <name evidence="2" type="ORF">EC973_003015</name>
</gene>